<sequence>MSSRGSAKSRSKRPYSVHHRVHFKRQPFYEVLAVLIQPTRLKTDANTNAHKCLPFQFLPHHVNDICKSLTRNTATSTTEFGVQVHLRFCLYDRHEQDDSYPYDLRLKVNNKPLALPESIPVHSSGGVTGRIRLPINILPSCFLESSVKNKVSVYWRPELDREYVAGVYLVRKQSVATILRELRQRRMQSATLTRALVKKKVQRKANCNDVAVTSLQISLTCPLSKKRMSVPCRAEECKHLQCFDAPTYLQVNETRPTWTCPVCGKRAAFSSLVVDQLFVRIVEEAPGDCNSVVFREDGSWTPLAPQEVCDRGDNASTSAIPSSSTARCSKRHSASVSSDQVGRANKRPKVKVVDLTVEVIDLTEHSNADQADGGVCLRPEHASTGRGPSETLSTISPPLPPPRVICETPSTSSPPLPPPRTIYDDFSAPDFGEVTSSAARKFDLRRIIL</sequence>
<reference evidence="1" key="1">
    <citation type="submission" date="2020-05" db="EMBL/GenBank/DDBJ databases">
        <title>Large-scale comparative analyses of tick genomes elucidate their genetic diversity and vector capacities.</title>
        <authorList>
            <person name="Jia N."/>
            <person name="Wang J."/>
            <person name="Shi W."/>
            <person name="Du L."/>
            <person name="Sun Y."/>
            <person name="Zhan W."/>
            <person name="Jiang J."/>
            <person name="Wang Q."/>
            <person name="Zhang B."/>
            <person name="Ji P."/>
            <person name="Sakyi L.B."/>
            <person name="Cui X."/>
            <person name="Yuan T."/>
            <person name="Jiang B."/>
            <person name="Yang W."/>
            <person name="Lam T.T.-Y."/>
            <person name="Chang Q."/>
            <person name="Ding S."/>
            <person name="Wang X."/>
            <person name="Zhu J."/>
            <person name="Ruan X."/>
            <person name="Zhao L."/>
            <person name="Wei J."/>
            <person name="Que T."/>
            <person name="Du C."/>
            <person name="Cheng J."/>
            <person name="Dai P."/>
            <person name="Han X."/>
            <person name="Huang E."/>
            <person name="Gao Y."/>
            <person name="Liu J."/>
            <person name="Shao H."/>
            <person name="Ye R."/>
            <person name="Li L."/>
            <person name="Wei W."/>
            <person name="Wang X."/>
            <person name="Wang C."/>
            <person name="Yang T."/>
            <person name="Huo Q."/>
            <person name="Li W."/>
            <person name="Guo W."/>
            <person name="Chen H."/>
            <person name="Zhou L."/>
            <person name="Ni X."/>
            <person name="Tian J."/>
            <person name="Zhou Y."/>
            <person name="Sheng Y."/>
            <person name="Liu T."/>
            <person name="Pan Y."/>
            <person name="Xia L."/>
            <person name="Li J."/>
            <person name="Zhao F."/>
            <person name="Cao W."/>
        </authorList>
    </citation>
    <scope>NUCLEOTIDE SEQUENCE</scope>
    <source>
        <strain evidence="1">Dsil-2018</strain>
    </source>
</reference>
<dbReference type="EMBL" id="CM023475">
    <property type="protein sequence ID" value="KAH7945445.1"/>
    <property type="molecule type" value="Genomic_DNA"/>
</dbReference>
<proteinExistence type="predicted"/>
<organism evidence="1 2">
    <name type="scientific">Dermacentor silvarum</name>
    <name type="common">Tick</name>
    <dbReference type="NCBI Taxonomy" id="543639"/>
    <lineage>
        <taxon>Eukaryota</taxon>
        <taxon>Metazoa</taxon>
        <taxon>Ecdysozoa</taxon>
        <taxon>Arthropoda</taxon>
        <taxon>Chelicerata</taxon>
        <taxon>Arachnida</taxon>
        <taxon>Acari</taxon>
        <taxon>Parasitiformes</taxon>
        <taxon>Ixodida</taxon>
        <taxon>Ixodoidea</taxon>
        <taxon>Ixodidae</taxon>
        <taxon>Rhipicephalinae</taxon>
        <taxon>Dermacentor</taxon>
    </lineage>
</organism>
<dbReference type="Proteomes" id="UP000821865">
    <property type="component" value="Chromosome 6"/>
</dbReference>
<accession>A0ACB8CKS1</accession>
<protein>
    <submittedName>
        <fullName evidence="1">Uncharacterized protein</fullName>
    </submittedName>
</protein>
<evidence type="ECO:0000313" key="1">
    <source>
        <dbReference type="EMBL" id="KAH7945445.1"/>
    </source>
</evidence>
<gene>
    <name evidence="1" type="ORF">HPB49_010945</name>
</gene>
<comment type="caution">
    <text evidence="1">The sequence shown here is derived from an EMBL/GenBank/DDBJ whole genome shotgun (WGS) entry which is preliminary data.</text>
</comment>
<keyword evidence="2" id="KW-1185">Reference proteome</keyword>
<name>A0ACB8CKS1_DERSI</name>
<evidence type="ECO:0000313" key="2">
    <source>
        <dbReference type="Proteomes" id="UP000821865"/>
    </source>
</evidence>